<dbReference type="PANTHER" id="PTHR43895">
    <property type="entry name" value="CALCIUM/CALMODULIN-DEPENDENT PROTEIN KINASE KINASE-RELATED"/>
    <property type="match status" value="1"/>
</dbReference>
<name>A0ABD3NVB9_9STRA</name>
<dbReference type="InterPro" id="IPR011009">
    <property type="entry name" value="Kinase-like_dom_sf"/>
</dbReference>
<dbReference type="InterPro" id="IPR000719">
    <property type="entry name" value="Prot_kinase_dom"/>
</dbReference>
<protein>
    <recommendedName>
        <fullName evidence="6">Protein kinase domain-containing protein</fullName>
    </recommendedName>
</protein>
<keyword evidence="4" id="KW-0418">Kinase</keyword>
<dbReference type="Proteomes" id="UP001516023">
    <property type="component" value="Unassembled WGS sequence"/>
</dbReference>
<keyword evidence="8" id="KW-1185">Reference proteome</keyword>
<evidence type="ECO:0000259" key="6">
    <source>
        <dbReference type="PROSITE" id="PS50011"/>
    </source>
</evidence>
<keyword evidence="5" id="KW-0067">ATP-binding</keyword>
<dbReference type="GO" id="GO:0005524">
    <property type="term" value="F:ATP binding"/>
    <property type="evidence" value="ECO:0007669"/>
    <property type="project" value="UniProtKB-KW"/>
</dbReference>
<dbReference type="GO" id="GO:0004674">
    <property type="term" value="F:protein serine/threonine kinase activity"/>
    <property type="evidence" value="ECO:0007669"/>
    <property type="project" value="UniProtKB-KW"/>
</dbReference>
<keyword evidence="2" id="KW-0808">Transferase</keyword>
<evidence type="ECO:0000256" key="3">
    <source>
        <dbReference type="ARBA" id="ARBA00022741"/>
    </source>
</evidence>
<gene>
    <name evidence="7" type="ORF">HJC23_001480</name>
</gene>
<dbReference type="Gene3D" id="1.10.510.10">
    <property type="entry name" value="Transferase(Phosphotransferase) domain 1"/>
    <property type="match status" value="1"/>
</dbReference>
<reference evidence="7 8" key="1">
    <citation type="journal article" date="2020" name="G3 (Bethesda)">
        <title>Improved Reference Genome for Cyclotella cryptica CCMP332, a Model for Cell Wall Morphogenesis, Salinity Adaptation, and Lipid Production in Diatoms (Bacillariophyta).</title>
        <authorList>
            <person name="Roberts W.R."/>
            <person name="Downey K.M."/>
            <person name="Ruck E.C."/>
            <person name="Traller J.C."/>
            <person name="Alverson A.J."/>
        </authorList>
    </citation>
    <scope>NUCLEOTIDE SEQUENCE [LARGE SCALE GENOMIC DNA]</scope>
    <source>
        <strain evidence="7 8">CCMP332</strain>
    </source>
</reference>
<dbReference type="SUPFAM" id="SSF56112">
    <property type="entry name" value="Protein kinase-like (PK-like)"/>
    <property type="match status" value="1"/>
</dbReference>
<keyword evidence="1" id="KW-0723">Serine/threonine-protein kinase</keyword>
<dbReference type="Pfam" id="PF00069">
    <property type="entry name" value="Pkinase"/>
    <property type="match status" value="1"/>
</dbReference>
<dbReference type="Gene3D" id="3.30.200.20">
    <property type="entry name" value="Phosphorylase Kinase, domain 1"/>
    <property type="match status" value="1"/>
</dbReference>
<evidence type="ECO:0000256" key="2">
    <source>
        <dbReference type="ARBA" id="ARBA00022679"/>
    </source>
</evidence>
<comment type="caution">
    <text evidence="7">The sequence shown here is derived from an EMBL/GenBank/DDBJ whole genome shotgun (WGS) entry which is preliminary data.</text>
</comment>
<organism evidence="7 8">
    <name type="scientific">Cyclotella cryptica</name>
    <dbReference type="NCBI Taxonomy" id="29204"/>
    <lineage>
        <taxon>Eukaryota</taxon>
        <taxon>Sar</taxon>
        <taxon>Stramenopiles</taxon>
        <taxon>Ochrophyta</taxon>
        <taxon>Bacillariophyta</taxon>
        <taxon>Coscinodiscophyceae</taxon>
        <taxon>Thalassiosirophycidae</taxon>
        <taxon>Stephanodiscales</taxon>
        <taxon>Stephanodiscaceae</taxon>
        <taxon>Cyclotella</taxon>
    </lineage>
</organism>
<evidence type="ECO:0000313" key="8">
    <source>
        <dbReference type="Proteomes" id="UP001516023"/>
    </source>
</evidence>
<proteinExistence type="predicted"/>
<sequence>MAMASGQLISPSSPLVESKVLVATKKENSIRARAYRRHLSREESVVSLSSFTSMESINSDPGRVVEVGNLRFLKDEDMKYGESSILGKGSFAMVRLAWRKTPCRRLSAISDLSERGIDGSFSSMDLSRPSPDSSVKSFPQFDADDYKSNFKEELVAVKIFQKSILRDCKTMSQDSTHHLQVRTALESVEREIAVMKMIQHPNLVSLYEVIDGEETDKLYMVIEYIPLGEIMSYVPKTDTYKRRPRREGEPELAGVTPDGHFDEEHCALYFVDLLHGLAHLHRHHIVHRDLKPEVAVISFALFGLRLDSRGYVKISDFGVSHLFEDEASSVRRASVDLLNSSLDRQQPARLSRRESDAAMMMKSMSSMGKLTKTEGTYCFWSPEMCAENSLIFSGYACDIWAEIPLVLFDLIADAKLSDLNNHGLSEVLVDLLKIVLTKNPAERAGLGDCLKHAFCASAREQRIRELGDDVEKHDEKIIPQHHDLRQALSVTKRSSALEIAANFSQRLSLVRKHFSSCRSLTREESDEDDLPRSRRRQKISVNLSPKIDGAVVSEREQSVNNQKEHPILMPKNSTDSLAKSWICTIQ</sequence>
<evidence type="ECO:0000256" key="1">
    <source>
        <dbReference type="ARBA" id="ARBA00022527"/>
    </source>
</evidence>
<dbReference type="EMBL" id="JABMIG020000371">
    <property type="protein sequence ID" value="KAL3779890.1"/>
    <property type="molecule type" value="Genomic_DNA"/>
</dbReference>
<dbReference type="AlphaFoldDB" id="A0ABD3NVB9"/>
<evidence type="ECO:0000256" key="4">
    <source>
        <dbReference type="ARBA" id="ARBA00022777"/>
    </source>
</evidence>
<dbReference type="PANTHER" id="PTHR43895:SF150">
    <property type="entry name" value="SERINE_THREONINE-PROTEIN KINASE STK11"/>
    <property type="match status" value="1"/>
</dbReference>
<accession>A0ABD3NVB9</accession>
<keyword evidence="3" id="KW-0547">Nucleotide-binding</keyword>
<evidence type="ECO:0000313" key="7">
    <source>
        <dbReference type="EMBL" id="KAL3779890.1"/>
    </source>
</evidence>
<dbReference type="PROSITE" id="PS50011">
    <property type="entry name" value="PROTEIN_KINASE_DOM"/>
    <property type="match status" value="1"/>
</dbReference>
<feature type="domain" description="Protein kinase" evidence="6">
    <location>
        <begin position="80"/>
        <end position="455"/>
    </location>
</feature>
<evidence type="ECO:0000256" key="5">
    <source>
        <dbReference type="ARBA" id="ARBA00022840"/>
    </source>
</evidence>